<feature type="transmembrane region" description="Helical" evidence="1">
    <location>
        <begin position="88"/>
        <end position="106"/>
    </location>
</feature>
<keyword evidence="1" id="KW-0812">Transmembrane</keyword>
<dbReference type="Pfam" id="PF05437">
    <property type="entry name" value="AzlD"/>
    <property type="match status" value="1"/>
</dbReference>
<dbReference type="InterPro" id="IPR008407">
    <property type="entry name" value="Brnchd-chn_aa_trnsp_AzlD"/>
</dbReference>
<sequence length="107" mass="11232">MEAFMSLFWGIVLAGLGAYTMRASFVVLLSGVTFPDRVIRILDHVGPAVMAALVVTTLTGPGGQLEAGPVEFLTLGIMAGVTLWRKDLLIGLLVALAVFFALNAVVA</sequence>
<gene>
    <name evidence="2" type="ORF">E0F26_05335</name>
</gene>
<evidence type="ECO:0000256" key="1">
    <source>
        <dbReference type="SAM" id="Phobius"/>
    </source>
</evidence>
<dbReference type="Proteomes" id="UP001317963">
    <property type="component" value="Chromosome"/>
</dbReference>
<evidence type="ECO:0000313" key="3">
    <source>
        <dbReference type="Proteomes" id="UP001317963"/>
    </source>
</evidence>
<feature type="transmembrane region" description="Helical" evidence="1">
    <location>
        <begin position="6"/>
        <end position="29"/>
    </location>
</feature>
<keyword evidence="1" id="KW-1133">Transmembrane helix</keyword>
<protein>
    <submittedName>
        <fullName evidence="2">AzlD domain-containing protein</fullName>
    </submittedName>
</protein>
<keyword evidence="1" id="KW-0472">Membrane</keyword>
<keyword evidence="3" id="KW-1185">Reference proteome</keyword>
<evidence type="ECO:0000313" key="2">
    <source>
        <dbReference type="EMBL" id="UZP74198.1"/>
    </source>
</evidence>
<proteinExistence type="predicted"/>
<reference evidence="2 3" key="1">
    <citation type="submission" date="2019-02" db="EMBL/GenBank/DDBJ databases">
        <title>Halieaceae_genomes.</title>
        <authorList>
            <person name="Li S.-H."/>
        </authorList>
    </citation>
    <scope>NUCLEOTIDE SEQUENCE [LARGE SCALE GENOMIC DNA]</scope>
    <source>
        <strain evidence="2 3">JH123</strain>
    </source>
</reference>
<name>A0ABY6Q5I7_9GAMM</name>
<dbReference type="EMBL" id="CP036501">
    <property type="protein sequence ID" value="UZP74198.1"/>
    <property type="molecule type" value="Genomic_DNA"/>
</dbReference>
<organism evidence="2 3">
    <name type="scientific">Candidatus Paraluminiphilus aquimaris</name>
    <dbReference type="NCBI Taxonomy" id="2518994"/>
    <lineage>
        <taxon>Bacteria</taxon>
        <taxon>Pseudomonadati</taxon>
        <taxon>Pseudomonadota</taxon>
        <taxon>Gammaproteobacteria</taxon>
        <taxon>Cellvibrionales</taxon>
        <taxon>Halieaceae</taxon>
        <taxon>Candidatus Paraluminiphilus</taxon>
    </lineage>
</organism>
<accession>A0ABY6Q5I7</accession>